<dbReference type="GeneID" id="81125254"/>
<protein>
    <recommendedName>
        <fullName evidence="3">Small CPxCG-related zinc finger protein</fullName>
    </recommendedName>
</protein>
<dbReference type="RefSeq" id="WP_284030421.1">
    <property type="nucleotide sequence ID" value="NZ_CP126154.1"/>
</dbReference>
<dbReference type="EMBL" id="JBHTAH010000005">
    <property type="protein sequence ID" value="MFC7069502.1"/>
    <property type="molecule type" value="Genomic_DNA"/>
</dbReference>
<sequence length="49" mass="5232">MPDDDRTTTSTADGICAECGRPYGDHKLVRTIDGDGRERCAYRCPGGAA</sequence>
<accession>A0ABD5W8H6</accession>
<proteinExistence type="predicted"/>
<gene>
    <name evidence="1" type="ORF">ACFQL9_07610</name>
</gene>
<keyword evidence="2" id="KW-1185">Reference proteome</keyword>
<evidence type="ECO:0000313" key="2">
    <source>
        <dbReference type="Proteomes" id="UP001596461"/>
    </source>
</evidence>
<reference evidence="1 2" key="1">
    <citation type="journal article" date="2019" name="Int. J. Syst. Evol. Microbiol.">
        <title>The Global Catalogue of Microorganisms (GCM) 10K type strain sequencing project: providing services to taxonomists for standard genome sequencing and annotation.</title>
        <authorList>
            <consortium name="The Broad Institute Genomics Platform"/>
            <consortium name="The Broad Institute Genome Sequencing Center for Infectious Disease"/>
            <person name="Wu L."/>
            <person name="Ma J."/>
        </authorList>
    </citation>
    <scope>NUCLEOTIDE SEQUENCE [LARGE SCALE GENOMIC DNA]</scope>
    <source>
        <strain evidence="1 2">DT31</strain>
    </source>
</reference>
<comment type="caution">
    <text evidence="1">The sequence shown here is derived from an EMBL/GenBank/DDBJ whole genome shotgun (WGS) entry which is preliminary data.</text>
</comment>
<dbReference type="Proteomes" id="UP001596461">
    <property type="component" value="Unassembled WGS sequence"/>
</dbReference>
<evidence type="ECO:0008006" key="3">
    <source>
        <dbReference type="Google" id="ProtNLM"/>
    </source>
</evidence>
<name>A0ABD5W8H6_9EURY</name>
<evidence type="ECO:0000313" key="1">
    <source>
        <dbReference type="EMBL" id="MFC7069502.1"/>
    </source>
</evidence>
<dbReference type="AlphaFoldDB" id="A0ABD5W8H6"/>
<organism evidence="1 2">
    <name type="scientific">Halobaculum lipolyticum</name>
    <dbReference type="NCBI Taxonomy" id="3032001"/>
    <lineage>
        <taxon>Archaea</taxon>
        <taxon>Methanobacteriati</taxon>
        <taxon>Methanobacteriota</taxon>
        <taxon>Stenosarchaea group</taxon>
        <taxon>Halobacteria</taxon>
        <taxon>Halobacteriales</taxon>
        <taxon>Haloferacaceae</taxon>
        <taxon>Halobaculum</taxon>
    </lineage>
</organism>